<gene>
    <name evidence="1" type="ORF">BV25DRAFT_1435684</name>
</gene>
<organism evidence="1 2">
    <name type="scientific">Artomyces pyxidatus</name>
    <dbReference type="NCBI Taxonomy" id="48021"/>
    <lineage>
        <taxon>Eukaryota</taxon>
        <taxon>Fungi</taxon>
        <taxon>Dikarya</taxon>
        <taxon>Basidiomycota</taxon>
        <taxon>Agaricomycotina</taxon>
        <taxon>Agaricomycetes</taxon>
        <taxon>Russulales</taxon>
        <taxon>Auriscalpiaceae</taxon>
        <taxon>Artomyces</taxon>
    </lineage>
</organism>
<reference evidence="1" key="1">
    <citation type="submission" date="2021-03" db="EMBL/GenBank/DDBJ databases">
        <authorList>
            <consortium name="DOE Joint Genome Institute"/>
            <person name="Ahrendt S."/>
            <person name="Looney B.P."/>
            <person name="Miyauchi S."/>
            <person name="Morin E."/>
            <person name="Drula E."/>
            <person name="Courty P.E."/>
            <person name="Chicoki N."/>
            <person name="Fauchery L."/>
            <person name="Kohler A."/>
            <person name="Kuo A."/>
            <person name="Labutti K."/>
            <person name="Pangilinan J."/>
            <person name="Lipzen A."/>
            <person name="Riley R."/>
            <person name="Andreopoulos W."/>
            <person name="He G."/>
            <person name="Johnson J."/>
            <person name="Barry K.W."/>
            <person name="Grigoriev I.V."/>
            <person name="Nagy L."/>
            <person name="Hibbett D."/>
            <person name="Henrissat B."/>
            <person name="Matheny P.B."/>
            <person name="Labbe J."/>
            <person name="Martin F."/>
        </authorList>
    </citation>
    <scope>NUCLEOTIDE SEQUENCE</scope>
    <source>
        <strain evidence="1">HHB10654</strain>
    </source>
</reference>
<evidence type="ECO:0000313" key="1">
    <source>
        <dbReference type="EMBL" id="KAI0057371.1"/>
    </source>
</evidence>
<sequence>MSHFSMEGTPNDVPVASGSSTTLDVPMSPATLPSSRRVTRSIQSMKLTPVPKARPAAAVKRASKAEGALPAKAIAKGTGSAKGKEKEGALVQVSRSSKTKSGGGAKAALIGPGMPGASGTSKAGKAKPVGIKPKPPSSPKQPSPPPVQLDALVPEATPTKKKSTRARKVSGWRVVKPPPTQGRERTTLPPSVTPRIWTGSRTELHAVLSPLAKHTNGIAWEGCEVPVVVFDGSKGPSDGGLGKWDGDAWTGRTLEFSM</sequence>
<protein>
    <submittedName>
        <fullName evidence="1">Uncharacterized protein</fullName>
    </submittedName>
</protein>
<keyword evidence="2" id="KW-1185">Reference proteome</keyword>
<evidence type="ECO:0000313" key="2">
    <source>
        <dbReference type="Proteomes" id="UP000814140"/>
    </source>
</evidence>
<comment type="caution">
    <text evidence="1">The sequence shown here is derived from an EMBL/GenBank/DDBJ whole genome shotgun (WGS) entry which is preliminary data.</text>
</comment>
<accession>A0ACB8SNA6</accession>
<dbReference type="Proteomes" id="UP000814140">
    <property type="component" value="Unassembled WGS sequence"/>
</dbReference>
<proteinExistence type="predicted"/>
<name>A0ACB8SNA6_9AGAM</name>
<reference evidence="1" key="2">
    <citation type="journal article" date="2022" name="New Phytol.">
        <title>Evolutionary transition to the ectomycorrhizal habit in the genomes of a hyperdiverse lineage of mushroom-forming fungi.</title>
        <authorList>
            <person name="Looney B."/>
            <person name="Miyauchi S."/>
            <person name="Morin E."/>
            <person name="Drula E."/>
            <person name="Courty P.E."/>
            <person name="Kohler A."/>
            <person name="Kuo A."/>
            <person name="LaButti K."/>
            <person name="Pangilinan J."/>
            <person name="Lipzen A."/>
            <person name="Riley R."/>
            <person name="Andreopoulos W."/>
            <person name="He G."/>
            <person name="Johnson J."/>
            <person name="Nolan M."/>
            <person name="Tritt A."/>
            <person name="Barry K.W."/>
            <person name="Grigoriev I.V."/>
            <person name="Nagy L.G."/>
            <person name="Hibbett D."/>
            <person name="Henrissat B."/>
            <person name="Matheny P.B."/>
            <person name="Labbe J."/>
            <person name="Martin F.M."/>
        </authorList>
    </citation>
    <scope>NUCLEOTIDE SEQUENCE</scope>
    <source>
        <strain evidence="1">HHB10654</strain>
    </source>
</reference>
<dbReference type="EMBL" id="MU277248">
    <property type="protein sequence ID" value="KAI0057371.1"/>
    <property type="molecule type" value="Genomic_DNA"/>
</dbReference>